<sequence>MPVLETLDINFFVKKNSYYALPCNWGRLTTLQVERIHLTEVMKILVNTPRMQSIKFNVYLSNNFSLDNIPTLPVHLHNLNEMRLTLPGIGYSAAEIETLTSMFNRIQCPALRLLSFTCQFSSLPFVGQSLHALETLQLDMPVTSELLTDCISWTPSLTTFQLSARFMSNCDGSGAFSHPLEDSHLFTLTPSATNSTPSWPQLENIRIFSQYSSPFPTAASSLTSAALVGFLESRSLTLKSCDLLLLHPPSLSEVELDTLRNLKKDGMKLRVRWAKPPPESGPDLPDTGLVESPKLVFPRADLSPHSNTEGLYGMVVIV</sequence>
<dbReference type="Gene3D" id="3.80.10.10">
    <property type="entry name" value="Ribonuclease Inhibitor"/>
    <property type="match status" value="1"/>
</dbReference>
<proteinExistence type="predicted"/>
<dbReference type="EMBL" id="ML769387">
    <property type="protein sequence ID" value="KAE9409461.1"/>
    <property type="molecule type" value="Genomic_DNA"/>
</dbReference>
<dbReference type="Proteomes" id="UP000799118">
    <property type="component" value="Unassembled WGS sequence"/>
</dbReference>
<evidence type="ECO:0000313" key="1">
    <source>
        <dbReference type="EMBL" id="KAE9409461.1"/>
    </source>
</evidence>
<protein>
    <recommendedName>
        <fullName evidence="3">F-box domain-containing protein</fullName>
    </recommendedName>
</protein>
<gene>
    <name evidence="1" type="ORF">BT96DRAFT_525441</name>
</gene>
<evidence type="ECO:0008006" key="3">
    <source>
        <dbReference type="Google" id="ProtNLM"/>
    </source>
</evidence>
<dbReference type="InterPro" id="IPR032675">
    <property type="entry name" value="LRR_dom_sf"/>
</dbReference>
<organism evidence="1 2">
    <name type="scientific">Gymnopus androsaceus JB14</name>
    <dbReference type="NCBI Taxonomy" id="1447944"/>
    <lineage>
        <taxon>Eukaryota</taxon>
        <taxon>Fungi</taxon>
        <taxon>Dikarya</taxon>
        <taxon>Basidiomycota</taxon>
        <taxon>Agaricomycotina</taxon>
        <taxon>Agaricomycetes</taxon>
        <taxon>Agaricomycetidae</taxon>
        <taxon>Agaricales</taxon>
        <taxon>Marasmiineae</taxon>
        <taxon>Omphalotaceae</taxon>
        <taxon>Gymnopus</taxon>
    </lineage>
</organism>
<reference evidence="1" key="1">
    <citation type="journal article" date="2019" name="Environ. Microbiol.">
        <title>Fungal ecological strategies reflected in gene transcription - a case study of two litter decomposers.</title>
        <authorList>
            <person name="Barbi F."/>
            <person name="Kohler A."/>
            <person name="Barry K."/>
            <person name="Baskaran P."/>
            <person name="Daum C."/>
            <person name="Fauchery L."/>
            <person name="Ihrmark K."/>
            <person name="Kuo A."/>
            <person name="LaButti K."/>
            <person name="Lipzen A."/>
            <person name="Morin E."/>
            <person name="Grigoriev I.V."/>
            <person name="Henrissat B."/>
            <person name="Lindahl B."/>
            <person name="Martin F."/>
        </authorList>
    </citation>
    <scope>NUCLEOTIDE SEQUENCE</scope>
    <source>
        <strain evidence="1">JB14</strain>
    </source>
</reference>
<evidence type="ECO:0000313" key="2">
    <source>
        <dbReference type="Proteomes" id="UP000799118"/>
    </source>
</evidence>
<name>A0A6A4IFN6_9AGAR</name>
<dbReference type="AlphaFoldDB" id="A0A6A4IFN6"/>
<accession>A0A6A4IFN6</accession>
<keyword evidence="2" id="KW-1185">Reference proteome</keyword>
<dbReference type="SUPFAM" id="SSF52047">
    <property type="entry name" value="RNI-like"/>
    <property type="match status" value="1"/>
</dbReference>
<dbReference type="OrthoDB" id="3365698at2759"/>